<evidence type="ECO:0000313" key="2">
    <source>
        <dbReference type="EMBL" id="GAA4839613.1"/>
    </source>
</evidence>
<feature type="transmembrane region" description="Helical" evidence="1">
    <location>
        <begin position="71"/>
        <end position="89"/>
    </location>
</feature>
<feature type="transmembrane region" description="Helical" evidence="1">
    <location>
        <begin position="150"/>
        <end position="169"/>
    </location>
</feature>
<evidence type="ECO:0000313" key="3">
    <source>
        <dbReference type="Proteomes" id="UP001501752"/>
    </source>
</evidence>
<name>A0ABP9DDP7_9ACTN</name>
<dbReference type="EMBL" id="BAABIS010000001">
    <property type="protein sequence ID" value="GAA4839613.1"/>
    <property type="molecule type" value="Genomic_DNA"/>
</dbReference>
<feature type="transmembrane region" description="Helical" evidence="1">
    <location>
        <begin position="28"/>
        <end position="51"/>
    </location>
</feature>
<keyword evidence="1" id="KW-1133">Transmembrane helix</keyword>
<keyword evidence="3" id="KW-1185">Reference proteome</keyword>
<accession>A0ABP9DDP7</accession>
<feature type="transmembrane region" description="Helical" evidence="1">
    <location>
        <begin position="211"/>
        <end position="228"/>
    </location>
</feature>
<gene>
    <name evidence="2" type="ORF">GCM10023235_13750</name>
</gene>
<feature type="transmembrane region" description="Helical" evidence="1">
    <location>
        <begin position="176"/>
        <end position="199"/>
    </location>
</feature>
<sequence length="237" mass="24973">MPSGAPREVLSELGDLTRRVRAAQRGTWFPLLLLGVLTLGGVLVGRLTFHLESVPCPGGGSCTLASQGSPVYWPVGFAAVYVATAVFYLRRARRRGVGTRVRPYVVTGIALVGLVAATSLWVTRHGIPQPGTPLDFWGLHLDPDAGSTLFLERLTGNALTVGIPLLVLARVERSPALLLLAALCLAVELVPLSSGWAGIGATSPWSALPRYGVPGVLLLLGALGFGLAERNGRRTAR</sequence>
<keyword evidence="1" id="KW-0812">Transmembrane</keyword>
<reference evidence="3" key="1">
    <citation type="journal article" date="2019" name="Int. J. Syst. Evol. Microbiol.">
        <title>The Global Catalogue of Microorganisms (GCM) 10K type strain sequencing project: providing services to taxonomists for standard genome sequencing and annotation.</title>
        <authorList>
            <consortium name="The Broad Institute Genomics Platform"/>
            <consortium name="The Broad Institute Genome Sequencing Center for Infectious Disease"/>
            <person name="Wu L."/>
            <person name="Ma J."/>
        </authorList>
    </citation>
    <scope>NUCLEOTIDE SEQUENCE [LARGE SCALE GENOMIC DNA]</scope>
    <source>
        <strain evidence="3">JCM 13006</strain>
    </source>
</reference>
<comment type="caution">
    <text evidence="2">The sequence shown here is derived from an EMBL/GenBank/DDBJ whole genome shotgun (WGS) entry which is preliminary data.</text>
</comment>
<feature type="transmembrane region" description="Helical" evidence="1">
    <location>
        <begin position="101"/>
        <end position="122"/>
    </location>
</feature>
<dbReference type="Proteomes" id="UP001501752">
    <property type="component" value="Unassembled WGS sequence"/>
</dbReference>
<organism evidence="2 3">
    <name type="scientific">Kitasatospora terrestris</name>
    <dbReference type="NCBI Taxonomy" id="258051"/>
    <lineage>
        <taxon>Bacteria</taxon>
        <taxon>Bacillati</taxon>
        <taxon>Actinomycetota</taxon>
        <taxon>Actinomycetes</taxon>
        <taxon>Kitasatosporales</taxon>
        <taxon>Streptomycetaceae</taxon>
        <taxon>Kitasatospora</taxon>
    </lineage>
</organism>
<protein>
    <submittedName>
        <fullName evidence="2">Uncharacterized protein</fullName>
    </submittedName>
</protein>
<proteinExistence type="predicted"/>
<keyword evidence="1" id="KW-0472">Membrane</keyword>
<evidence type="ECO:0000256" key="1">
    <source>
        <dbReference type="SAM" id="Phobius"/>
    </source>
</evidence>